<feature type="compositionally biased region" description="Polar residues" evidence="1">
    <location>
        <begin position="78"/>
        <end position="93"/>
    </location>
</feature>
<keyword evidence="2" id="KW-1185">Reference proteome</keyword>
<reference evidence="3" key="1">
    <citation type="submission" date="2016-11" db="UniProtKB">
        <authorList>
            <consortium name="WormBaseParasite"/>
        </authorList>
    </citation>
    <scope>IDENTIFICATION</scope>
</reference>
<sequence>MSHVQYFFGSIRTSVCRCGRRSRLGFSTIQVIDLSFGADLEVTLRYSVAIEPIFGHPIFNSQWCRVVIRTHANAFDSKSLNSTSQNPATSNRTPVVMGGRGSDTFSKQPKASNEQLRMAKMIQTTKEMPNDDGNAEERRSGKLVKKVLSSTFATVTVEFLQIMEATRCSQMEAE</sequence>
<protein>
    <submittedName>
        <fullName evidence="3">SUN domain-containing protein</fullName>
    </submittedName>
</protein>
<evidence type="ECO:0000313" key="3">
    <source>
        <dbReference type="WBParaSite" id="L893_g33278.t1"/>
    </source>
</evidence>
<name>A0A1I8A5Q0_9BILA</name>
<feature type="region of interest" description="Disordered" evidence="1">
    <location>
        <begin position="78"/>
        <end position="113"/>
    </location>
</feature>
<dbReference type="AlphaFoldDB" id="A0A1I8A5Q0"/>
<evidence type="ECO:0000256" key="1">
    <source>
        <dbReference type="SAM" id="MobiDB-lite"/>
    </source>
</evidence>
<dbReference type="WBParaSite" id="L893_g33278.t1">
    <property type="protein sequence ID" value="L893_g33278.t1"/>
    <property type="gene ID" value="L893_g33278"/>
</dbReference>
<accession>A0A1I8A5Q0</accession>
<dbReference type="Proteomes" id="UP000095287">
    <property type="component" value="Unplaced"/>
</dbReference>
<organism evidence="2 3">
    <name type="scientific">Steinernema glaseri</name>
    <dbReference type="NCBI Taxonomy" id="37863"/>
    <lineage>
        <taxon>Eukaryota</taxon>
        <taxon>Metazoa</taxon>
        <taxon>Ecdysozoa</taxon>
        <taxon>Nematoda</taxon>
        <taxon>Chromadorea</taxon>
        <taxon>Rhabditida</taxon>
        <taxon>Tylenchina</taxon>
        <taxon>Panagrolaimomorpha</taxon>
        <taxon>Strongyloidoidea</taxon>
        <taxon>Steinernematidae</taxon>
        <taxon>Steinernema</taxon>
    </lineage>
</organism>
<feature type="compositionally biased region" description="Polar residues" evidence="1">
    <location>
        <begin position="103"/>
        <end position="113"/>
    </location>
</feature>
<proteinExistence type="predicted"/>
<evidence type="ECO:0000313" key="2">
    <source>
        <dbReference type="Proteomes" id="UP000095287"/>
    </source>
</evidence>